<dbReference type="Pfam" id="PF03309">
    <property type="entry name" value="Pan_kinase"/>
    <property type="match status" value="1"/>
</dbReference>
<dbReference type="PANTHER" id="PTHR34265">
    <property type="entry name" value="TYPE III PANTOTHENATE KINASE"/>
    <property type="match status" value="1"/>
</dbReference>
<organism evidence="17 18">
    <name type="scientific">Polynucleobacter paneuropaeus</name>
    <dbReference type="NCBI Taxonomy" id="2527775"/>
    <lineage>
        <taxon>Bacteria</taxon>
        <taxon>Pseudomonadati</taxon>
        <taxon>Pseudomonadota</taxon>
        <taxon>Betaproteobacteria</taxon>
        <taxon>Burkholderiales</taxon>
        <taxon>Burkholderiaceae</taxon>
        <taxon>Polynucleobacter</taxon>
    </lineage>
</organism>
<dbReference type="GO" id="GO:0015937">
    <property type="term" value="P:coenzyme A biosynthetic process"/>
    <property type="evidence" value="ECO:0007669"/>
    <property type="project" value="UniProtKB-UniRule"/>
</dbReference>
<evidence type="ECO:0000313" key="18">
    <source>
        <dbReference type="Proteomes" id="UP000248592"/>
    </source>
</evidence>
<comment type="function">
    <text evidence="16">Catalyzes the phosphorylation of pantothenate (Pan), the first step in CoA biosynthesis.</text>
</comment>
<evidence type="ECO:0000256" key="15">
    <source>
        <dbReference type="ARBA" id="ARBA00040883"/>
    </source>
</evidence>
<evidence type="ECO:0000256" key="10">
    <source>
        <dbReference type="ARBA" id="ARBA00022777"/>
    </source>
</evidence>
<evidence type="ECO:0000256" key="2">
    <source>
        <dbReference type="ARBA" id="ARBA00001958"/>
    </source>
</evidence>
<dbReference type="Proteomes" id="UP000248592">
    <property type="component" value="Chromosome"/>
</dbReference>
<keyword evidence="8 16" id="KW-0808">Transferase</keyword>
<dbReference type="InterPro" id="IPR004619">
    <property type="entry name" value="Type_III_PanK"/>
</dbReference>
<comment type="similarity">
    <text evidence="14 16">Belongs to the type III pantothenate kinase family.</text>
</comment>
<dbReference type="GO" id="GO:0005737">
    <property type="term" value="C:cytoplasm"/>
    <property type="evidence" value="ECO:0007669"/>
    <property type="project" value="UniProtKB-SubCell"/>
</dbReference>
<evidence type="ECO:0000256" key="7">
    <source>
        <dbReference type="ARBA" id="ARBA00022490"/>
    </source>
</evidence>
<evidence type="ECO:0000256" key="4">
    <source>
        <dbReference type="ARBA" id="ARBA00005225"/>
    </source>
</evidence>
<comment type="caution">
    <text evidence="16">Lacks conserved residue(s) required for the propagation of feature annotation.</text>
</comment>
<comment type="cofactor">
    <cofactor evidence="16">
        <name>NH4(+)</name>
        <dbReference type="ChEBI" id="CHEBI:28938"/>
    </cofactor>
    <cofactor evidence="16">
        <name>K(+)</name>
        <dbReference type="ChEBI" id="CHEBI:29103"/>
    </cofactor>
    <text evidence="16">A monovalent cation. Ammonium or potassium.</text>
</comment>
<comment type="subcellular location">
    <subcellularLocation>
        <location evidence="3 16">Cytoplasm</location>
    </subcellularLocation>
</comment>
<dbReference type="CDD" id="cd24015">
    <property type="entry name" value="ASKHA_NBD_PanK-III"/>
    <property type="match status" value="1"/>
</dbReference>
<evidence type="ECO:0000256" key="12">
    <source>
        <dbReference type="ARBA" id="ARBA00022958"/>
    </source>
</evidence>
<proteinExistence type="inferred from homology"/>
<evidence type="ECO:0000256" key="14">
    <source>
        <dbReference type="ARBA" id="ARBA00038036"/>
    </source>
</evidence>
<reference evidence="18" key="1">
    <citation type="submission" date="2018-06" db="EMBL/GenBank/DDBJ databases">
        <title>Description of a new Polynucleobacter species.</title>
        <authorList>
            <person name="Hahn M.W."/>
        </authorList>
    </citation>
    <scope>NUCLEOTIDE SEQUENCE [LARGE SCALE GENOMIC DNA]</scope>
    <source>
        <strain evidence="18">MG-25-Pas1-D2</strain>
    </source>
</reference>
<keyword evidence="11 16" id="KW-0067">ATP-binding</keyword>
<feature type="binding site" evidence="16">
    <location>
        <begin position="116"/>
        <end position="119"/>
    </location>
    <ligand>
        <name>substrate</name>
    </ligand>
</feature>
<dbReference type="UniPathway" id="UPA00241">
    <property type="reaction ID" value="UER00352"/>
</dbReference>
<name>A0A2Z4JVR0_9BURK</name>
<dbReference type="EMBL" id="CP030085">
    <property type="protein sequence ID" value="AWW50472.1"/>
    <property type="molecule type" value="Genomic_DNA"/>
</dbReference>
<dbReference type="NCBIfam" id="TIGR00671">
    <property type="entry name" value="baf"/>
    <property type="match status" value="1"/>
</dbReference>
<gene>
    <name evidence="16" type="primary">coaX</name>
    <name evidence="17" type="ORF">Pas1_08810</name>
</gene>
<evidence type="ECO:0000256" key="3">
    <source>
        <dbReference type="ARBA" id="ARBA00004496"/>
    </source>
</evidence>
<dbReference type="EC" id="2.7.1.33" evidence="6 16"/>
<dbReference type="PANTHER" id="PTHR34265:SF1">
    <property type="entry name" value="TYPE III PANTOTHENATE KINASE"/>
    <property type="match status" value="1"/>
</dbReference>
<keyword evidence="13 16" id="KW-0173">Coenzyme A biosynthesis</keyword>
<dbReference type="GO" id="GO:0004594">
    <property type="term" value="F:pantothenate kinase activity"/>
    <property type="evidence" value="ECO:0007669"/>
    <property type="project" value="UniProtKB-UniRule"/>
</dbReference>
<comment type="cofactor">
    <cofactor evidence="2">
        <name>K(+)</name>
        <dbReference type="ChEBI" id="CHEBI:29103"/>
    </cofactor>
</comment>
<accession>A0A2Z4JVR0</accession>
<evidence type="ECO:0000313" key="17">
    <source>
        <dbReference type="EMBL" id="AWW50472.1"/>
    </source>
</evidence>
<evidence type="ECO:0000256" key="1">
    <source>
        <dbReference type="ARBA" id="ARBA00001206"/>
    </source>
</evidence>
<dbReference type="RefSeq" id="WP_112295044.1">
    <property type="nucleotide sequence ID" value="NZ_CBCSBS010000002.1"/>
</dbReference>
<dbReference type="SUPFAM" id="SSF53067">
    <property type="entry name" value="Actin-like ATPase domain"/>
    <property type="match status" value="2"/>
</dbReference>
<dbReference type="AlphaFoldDB" id="A0A2Z4JVR0"/>
<dbReference type="InterPro" id="IPR043129">
    <property type="entry name" value="ATPase_NBD"/>
</dbReference>
<evidence type="ECO:0000256" key="9">
    <source>
        <dbReference type="ARBA" id="ARBA00022741"/>
    </source>
</evidence>
<evidence type="ECO:0000256" key="16">
    <source>
        <dbReference type="HAMAP-Rule" id="MF_01274"/>
    </source>
</evidence>
<evidence type="ECO:0000256" key="11">
    <source>
        <dbReference type="ARBA" id="ARBA00022840"/>
    </source>
</evidence>
<feature type="binding site" evidence="16">
    <location>
        <position position="141"/>
    </location>
    <ligand>
        <name>ATP</name>
        <dbReference type="ChEBI" id="CHEBI:30616"/>
    </ligand>
</feature>
<dbReference type="GO" id="GO:0005524">
    <property type="term" value="F:ATP binding"/>
    <property type="evidence" value="ECO:0007669"/>
    <property type="project" value="UniProtKB-UniRule"/>
</dbReference>
<evidence type="ECO:0000256" key="13">
    <source>
        <dbReference type="ARBA" id="ARBA00022993"/>
    </source>
</evidence>
<dbReference type="HAMAP" id="MF_01274">
    <property type="entry name" value="Pantothen_kinase_3"/>
    <property type="match status" value="1"/>
</dbReference>
<dbReference type="Gene3D" id="3.30.420.40">
    <property type="match status" value="2"/>
</dbReference>
<feature type="binding site" evidence="16">
    <location>
        <position position="109"/>
    </location>
    <ligand>
        <name>substrate</name>
    </ligand>
</feature>
<sequence>MSLYLLFDIGNTRMKWAAVESTQNPSDRQKKLWAYSGSVSSKSLESAEHRTELADYIAKTLPKPDAIAFACVAGNQAAKNLQSLFPQWSDLTWKEFTGNTPFNGVRTLYQDPNKLGADRWAGLIGARALSSTNTLVVNSGTATTIDLLGANGIHYGGWILPGLDLMQSSLQTNTAQLPQAHRSAEQSGFGLNTNDAIIAGCDAAQLGAIEYAAQIAKEMNHPIERIYLDGGSAKILHQAIQKGLTSNLGLAECIDGLVLRGLWSWLIQSEKS</sequence>
<keyword evidence="9 16" id="KW-0547">Nucleotide-binding</keyword>
<evidence type="ECO:0000256" key="6">
    <source>
        <dbReference type="ARBA" id="ARBA00012102"/>
    </source>
</evidence>
<feature type="binding site" evidence="16">
    <location>
        <begin position="8"/>
        <end position="15"/>
    </location>
    <ligand>
        <name>ATP</name>
        <dbReference type="ChEBI" id="CHEBI:30616"/>
    </ligand>
</feature>
<comment type="catalytic activity">
    <reaction evidence="1 16">
        <text>(R)-pantothenate + ATP = (R)-4'-phosphopantothenate + ADP + H(+)</text>
        <dbReference type="Rhea" id="RHEA:16373"/>
        <dbReference type="ChEBI" id="CHEBI:10986"/>
        <dbReference type="ChEBI" id="CHEBI:15378"/>
        <dbReference type="ChEBI" id="CHEBI:29032"/>
        <dbReference type="ChEBI" id="CHEBI:30616"/>
        <dbReference type="ChEBI" id="CHEBI:456216"/>
        <dbReference type="EC" id="2.7.1.33"/>
    </reaction>
</comment>
<feature type="active site" description="Proton acceptor" evidence="16">
    <location>
        <position position="118"/>
    </location>
</feature>
<evidence type="ECO:0000256" key="8">
    <source>
        <dbReference type="ARBA" id="ARBA00022679"/>
    </source>
</evidence>
<protein>
    <recommendedName>
        <fullName evidence="15 16">Type III pantothenate kinase</fullName>
        <ecNumber evidence="6 16">2.7.1.33</ecNumber>
    </recommendedName>
    <alternativeName>
        <fullName evidence="16">PanK-III</fullName>
    </alternativeName>
    <alternativeName>
        <fullName evidence="16">Pantothenic acid kinase</fullName>
    </alternativeName>
</protein>
<feature type="binding site" evidence="16">
    <location>
        <position position="193"/>
    </location>
    <ligand>
        <name>substrate</name>
    </ligand>
</feature>
<keyword evidence="7 16" id="KW-0963">Cytoplasm</keyword>
<comment type="pathway">
    <text evidence="4 16">Cofactor biosynthesis; coenzyme A biosynthesis; CoA from (R)-pantothenate: step 1/5.</text>
</comment>
<keyword evidence="12 16" id="KW-0630">Potassium</keyword>
<comment type="subunit">
    <text evidence="5 16">Homodimer.</text>
</comment>
<evidence type="ECO:0000256" key="5">
    <source>
        <dbReference type="ARBA" id="ARBA00011738"/>
    </source>
</evidence>
<keyword evidence="10 16" id="KW-0418">Kinase</keyword>